<proteinExistence type="inferred from homology"/>
<keyword evidence="6 7" id="KW-0472">Membrane</keyword>
<dbReference type="Gene3D" id="3.30.70.100">
    <property type="match status" value="1"/>
</dbReference>
<dbReference type="SUPFAM" id="SSF82689">
    <property type="entry name" value="Mechanosensitive channel protein MscS (YggB), C-terminal domain"/>
    <property type="match status" value="1"/>
</dbReference>
<dbReference type="InterPro" id="IPR045275">
    <property type="entry name" value="MscS_archaea/bacteria_type"/>
</dbReference>
<evidence type="ECO:0000313" key="12">
    <source>
        <dbReference type="Proteomes" id="UP000552587"/>
    </source>
</evidence>
<gene>
    <name evidence="11" type="ORF">H4F99_10045</name>
</gene>
<feature type="chain" id="PRO_5031126928" description="Small-conductance mechanosensitive channel" evidence="8">
    <location>
        <begin position="33"/>
        <end position="563"/>
    </location>
</feature>
<keyword evidence="12" id="KW-1185">Reference proteome</keyword>
<dbReference type="PANTHER" id="PTHR30221">
    <property type="entry name" value="SMALL-CONDUCTANCE MECHANOSENSITIVE CHANNEL"/>
    <property type="match status" value="1"/>
</dbReference>
<feature type="transmembrane region" description="Helical" evidence="7">
    <location>
        <begin position="326"/>
        <end position="343"/>
    </location>
</feature>
<sequence length="563" mass="61295">MRSMLRHGHARRAAGALLLGLLLVLWAPLASAQLPDLVDGGEATPAESTDGATPEREATVTYFNRDIVTFRAPFLGIPPERRARNAESAIATAVAQPGVASLGERKVPQGVVITVGGAAALVLTPGDVDPLSGQDFAQAQADLVSRLGAAIAAAEEQQEPRHLLRGALFCLLATAILVGVLWGYRWLVLRLHQWLERQVQKRLSATRAEAGRQLIRGMVTVLRWTVRIIEWVVVLVLVEEWLRFCLGQFAYTRPWADAMTGWIVARLKDFGSGVLSAIPGLLTVVLIFLLARAITKTLGLMLKGVEHGRYNLLGIDAQLAEPTRKLMVAVIWLFALAMAYPYLPGAQTDAFKGLSVLVGLMVSLGASSIIGQAAGGFTLLYSRTMQNGDFVRIGDTEGVVLQIGLFTTRLRTFTGVEVSFPNTVVLNGRLENYSRHPDGAGLWMDTNVTIGYDTPWRQVQRLLLQAAAATEGVQEAPEPFVLQTALSDFYVEYTLRTRLADPMRRNAIRTTLLSNVQDAFNEAGVQIMSPNYRGDTEAPKLVPREHWEGLPVPGTPAKADAPD</sequence>
<keyword evidence="7" id="KW-0407">Ion channel</keyword>
<evidence type="ECO:0000256" key="4">
    <source>
        <dbReference type="ARBA" id="ARBA00022692"/>
    </source>
</evidence>
<evidence type="ECO:0000256" key="7">
    <source>
        <dbReference type="RuleBase" id="RU369025"/>
    </source>
</evidence>
<dbReference type="Pfam" id="PF00924">
    <property type="entry name" value="MS_channel_2nd"/>
    <property type="match status" value="1"/>
</dbReference>
<dbReference type="InterPro" id="IPR023408">
    <property type="entry name" value="MscS_beta-dom_sf"/>
</dbReference>
<keyword evidence="8" id="KW-0732">Signal</keyword>
<name>A0A7W3YF52_9GAMM</name>
<dbReference type="Proteomes" id="UP000552587">
    <property type="component" value="Unassembled WGS sequence"/>
</dbReference>
<dbReference type="Pfam" id="PF21082">
    <property type="entry name" value="MS_channel_3rd"/>
    <property type="match status" value="1"/>
</dbReference>
<dbReference type="GO" id="GO:0008381">
    <property type="term" value="F:mechanosensitive monoatomic ion channel activity"/>
    <property type="evidence" value="ECO:0007669"/>
    <property type="project" value="InterPro"/>
</dbReference>
<comment type="function">
    <text evidence="7">Mechanosensitive channel that participates in the regulation of osmotic pressure changes within the cell, opening in response to stretch forces in the membrane lipid bilayer, without the need for other proteins. Contributes to normal resistance to hypoosmotic shock. Forms an ion channel of 1.0 nanosiemens conductance with a slight preference for anions.</text>
</comment>
<evidence type="ECO:0000256" key="2">
    <source>
        <dbReference type="ARBA" id="ARBA00008017"/>
    </source>
</evidence>
<dbReference type="InterPro" id="IPR006685">
    <property type="entry name" value="MscS_channel_2nd"/>
</dbReference>
<keyword evidence="7" id="KW-0813">Transport</keyword>
<keyword evidence="3" id="KW-1003">Cell membrane</keyword>
<comment type="caution">
    <text evidence="11">The sequence shown here is derived from an EMBL/GenBank/DDBJ whole genome shotgun (WGS) entry which is preliminary data.</text>
</comment>
<evidence type="ECO:0000259" key="10">
    <source>
        <dbReference type="Pfam" id="PF21082"/>
    </source>
</evidence>
<dbReference type="Gene3D" id="1.10.287.1260">
    <property type="match status" value="1"/>
</dbReference>
<keyword evidence="7" id="KW-0997">Cell inner membrane</keyword>
<keyword evidence="7" id="KW-0406">Ion transport</keyword>
<evidence type="ECO:0000313" key="11">
    <source>
        <dbReference type="EMBL" id="MBB1088832.1"/>
    </source>
</evidence>
<evidence type="ECO:0000259" key="9">
    <source>
        <dbReference type="Pfam" id="PF00924"/>
    </source>
</evidence>
<protein>
    <recommendedName>
        <fullName evidence="7">Small-conductance mechanosensitive channel</fullName>
    </recommendedName>
</protein>
<keyword evidence="5 7" id="KW-1133">Transmembrane helix</keyword>
<dbReference type="InterPro" id="IPR011066">
    <property type="entry name" value="MscS_channel_C_sf"/>
</dbReference>
<dbReference type="InterPro" id="IPR049278">
    <property type="entry name" value="MS_channel_C"/>
</dbReference>
<dbReference type="InterPro" id="IPR010920">
    <property type="entry name" value="LSM_dom_sf"/>
</dbReference>
<dbReference type="AlphaFoldDB" id="A0A7W3YF52"/>
<dbReference type="Gene3D" id="2.30.30.60">
    <property type="match status" value="1"/>
</dbReference>
<feature type="transmembrane region" description="Helical" evidence="7">
    <location>
        <begin position="355"/>
        <end position="382"/>
    </location>
</feature>
<feature type="signal peptide" evidence="8">
    <location>
        <begin position="1"/>
        <end position="32"/>
    </location>
</feature>
<dbReference type="PANTHER" id="PTHR30221:SF18">
    <property type="entry name" value="SLL0590 PROTEIN"/>
    <property type="match status" value="1"/>
</dbReference>
<feature type="transmembrane region" description="Helical" evidence="7">
    <location>
        <begin position="270"/>
        <end position="291"/>
    </location>
</feature>
<comment type="similarity">
    <text evidence="2 7">Belongs to the MscS (TC 1.A.23) family.</text>
</comment>
<dbReference type="EMBL" id="JACHTE010000006">
    <property type="protein sequence ID" value="MBB1088832.1"/>
    <property type="molecule type" value="Genomic_DNA"/>
</dbReference>
<feature type="transmembrane region" description="Helical" evidence="7">
    <location>
        <begin position="166"/>
        <end position="187"/>
    </location>
</feature>
<evidence type="ECO:0000256" key="8">
    <source>
        <dbReference type="SAM" id="SignalP"/>
    </source>
</evidence>
<accession>A0A7W3YF52</accession>
<organism evidence="11 12">
    <name type="scientific">Marilutibacter penaei</name>
    <dbReference type="NCBI Taxonomy" id="2759900"/>
    <lineage>
        <taxon>Bacteria</taxon>
        <taxon>Pseudomonadati</taxon>
        <taxon>Pseudomonadota</taxon>
        <taxon>Gammaproteobacteria</taxon>
        <taxon>Lysobacterales</taxon>
        <taxon>Lysobacteraceae</taxon>
        <taxon>Marilutibacter</taxon>
    </lineage>
</organism>
<dbReference type="GO" id="GO:0005886">
    <property type="term" value="C:plasma membrane"/>
    <property type="evidence" value="ECO:0007669"/>
    <property type="project" value="UniProtKB-SubCell"/>
</dbReference>
<reference evidence="11 12" key="1">
    <citation type="submission" date="2020-07" db="EMBL/GenBank/DDBJ databases">
        <authorList>
            <person name="Xu S."/>
            <person name="Li A."/>
        </authorList>
    </citation>
    <scope>NUCLEOTIDE SEQUENCE [LARGE SCALE GENOMIC DNA]</scope>
    <source>
        <strain evidence="11 12">SG-8</strain>
    </source>
</reference>
<feature type="domain" description="Mechanosensitive ion channel MscS" evidence="9">
    <location>
        <begin position="369"/>
        <end position="435"/>
    </location>
</feature>
<dbReference type="SUPFAM" id="SSF50182">
    <property type="entry name" value="Sm-like ribonucleoproteins"/>
    <property type="match status" value="1"/>
</dbReference>
<evidence type="ECO:0000256" key="3">
    <source>
        <dbReference type="ARBA" id="ARBA00022475"/>
    </source>
</evidence>
<evidence type="ECO:0000256" key="6">
    <source>
        <dbReference type="ARBA" id="ARBA00023136"/>
    </source>
</evidence>
<feature type="domain" description="Mechanosensitive ion channel MscS C-terminal" evidence="10">
    <location>
        <begin position="446"/>
        <end position="527"/>
    </location>
</feature>
<evidence type="ECO:0000256" key="1">
    <source>
        <dbReference type="ARBA" id="ARBA00004651"/>
    </source>
</evidence>
<keyword evidence="4 7" id="KW-0812">Transmembrane</keyword>
<comment type="subunit">
    <text evidence="7">Homoheptamer.</text>
</comment>
<evidence type="ECO:0000256" key="5">
    <source>
        <dbReference type="ARBA" id="ARBA00022989"/>
    </source>
</evidence>
<comment type="subcellular location">
    <subcellularLocation>
        <location evidence="7">Cell inner membrane</location>
        <topology evidence="7">Multi-pass membrane protein</topology>
    </subcellularLocation>
    <subcellularLocation>
        <location evidence="1">Cell membrane</location>
        <topology evidence="1">Multi-pass membrane protein</topology>
    </subcellularLocation>
</comment>